<accession>A0A1I1RV00</accession>
<evidence type="ECO:0000313" key="1">
    <source>
        <dbReference type="EMBL" id="SFD37947.1"/>
    </source>
</evidence>
<dbReference type="AlphaFoldDB" id="A0A1I1RV00"/>
<protein>
    <submittedName>
        <fullName evidence="1">Uncharacterized protein</fullName>
    </submittedName>
</protein>
<organism evidence="1 2">
    <name type="scientific">Ruminococcus albus</name>
    <dbReference type="NCBI Taxonomy" id="1264"/>
    <lineage>
        <taxon>Bacteria</taxon>
        <taxon>Bacillati</taxon>
        <taxon>Bacillota</taxon>
        <taxon>Clostridia</taxon>
        <taxon>Eubacteriales</taxon>
        <taxon>Oscillospiraceae</taxon>
        <taxon>Ruminococcus</taxon>
    </lineage>
</organism>
<gene>
    <name evidence="1" type="ORF">SAMN02910406_03776</name>
</gene>
<proteinExistence type="predicted"/>
<name>A0A1I1RV00_RUMAL</name>
<dbReference type="EMBL" id="FOKQ01000074">
    <property type="protein sequence ID" value="SFD37947.1"/>
    <property type="molecule type" value="Genomic_DNA"/>
</dbReference>
<reference evidence="1 2" key="1">
    <citation type="submission" date="2016-10" db="EMBL/GenBank/DDBJ databases">
        <authorList>
            <person name="de Groot N.N."/>
        </authorList>
    </citation>
    <scope>NUCLEOTIDE SEQUENCE [LARGE SCALE GENOMIC DNA]</scope>
    <source>
        <strain evidence="1 2">AR67</strain>
    </source>
</reference>
<dbReference type="RefSeq" id="WP_074963478.1">
    <property type="nucleotide sequence ID" value="NZ_FOKQ01000074.1"/>
</dbReference>
<dbReference type="OrthoDB" id="3035886at2"/>
<dbReference type="Proteomes" id="UP000182192">
    <property type="component" value="Unassembled WGS sequence"/>
</dbReference>
<sequence>MLQYRVGINKTFVAAGEGVKYGDKVIKAVAVYFEYLIFDKTTGEQIFFSSEDNEYPEPQLIDGHDLDEYFSCNYDREKGYVMKPTEICNNSRYRVEFRVNGHPAHEVYYVDPFAKNEIEFYEKDNVLKSEFIKILKDNPDKFDIPANVNARSFCYDYNEISWSE</sequence>
<evidence type="ECO:0000313" key="2">
    <source>
        <dbReference type="Proteomes" id="UP000182192"/>
    </source>
</evidence>